<dbReference type="EMBL" id="CABVLY010000019">
    <property type="protein sequence ID" value="VVU51862.1"/>
    <property type="molecule type" value="Genomic_DNA"/>
</dbReference>
<proteinExistence type="predicted"/>
<sequence length="69" mass="7416">MNSLQPVFTRNKRSLVTQAPSDNALLASCNDLHGYVAKGSAVAMACGVAIGCVWFLCVAYRAGILTWPW</sequence>
<evidence type="ECO:0000313" key="3">
    <source>
        <dbReference type="Proteomes" id="UP000494201"/>
    </source>
</evidence>
<protein>
    <submittedName>
        <fullName evidence="2">Uncharacterized protein</fullName>
    </submittedName>
</protein>
<accession>A0A6P2GDS6</accession>
<keyword evidence="1" id="KW-0812">Transmembrane</keyword>
<gene>
    <name evidence="2" type="ORF">BAN20980_04585</name>
</gene>
<reference evidence="2 3" key="1">
    <citation type="submission" date="2019-09" db="EMBL/GenBank/DDBJ databases">
        <authorList>
            <person name="Depoorter E."/>
        </authorList>
    </citation>
    <scope>NUCLEOTIDE SEQUENCE [LARGE SCALE GENOMIC DNA]</scope>
    <source>
        <strain evidence="2">LMG 20980</strain>
    </source>
</reference>
<dbReference type="Proteomes" id="UP000494201">
    <property type="component" value="Unassembled WGS sequence"/>
</dbReference>
<dbReference type="AlphaFoldDB" id="A0A6P2GDS6"/>
<name>A0A6P2GDS6_9BURK</name>
<keyword evidence="1" id="KW-1133">Transmembrane helix</keyword>
<feature type="transmembrane region" description="Helical" evidence="1">
    <location>
        <begin position="41"/>
        <end position="60"/>
    </location>
</feature>
<evidence type="ECO:0000313" key="2">
    <source>
        <dbReference type="EMBL" id="VVU51862.1"/>
    </source>
</evidence>
<organism evidence="2 3">
    <name type="scientific">Burkholderia anthina</name>
    <dbReference type="NCBI Taxonomy" id="179879"/>
    <lineage>
        <taxon>Bacteria</taxon>
        <taxon>Pseudomonadati</taxon>
        <taxon>Pseudomonadota</taxon>
        <taxon>Betaproteobacteria</taxon>
        <taxon>Burkholderiales</taxon>
        <taxon>Burkholderiaceae</taxon>
        <taxon>Burkholderia</taxon>
        <taxon>Burkholderia cepacia complex</taxon>
    </lineage>
</organism>
<keyword evidence="1" id="KW-0472">Membrane</keyword>
<evidence type="ECO:0000256" key="1">
    <source>
        <dbReference type="SAM" id="Phobius"/>
    </source>
</evidence>